<feature type="domain" description="FTP" evidence="12">
    <location>
        <begin position="58"/>
        <end position="101"/>
    </location>
</feature>
<protein>
    <recommendedName>
        <fullName evidence="9">Neutral metalloproteinase</fullName>
        <ecNumber evidence="9">3.4.24.-</ecNumber>
    </recommendedName>
</protein>
<dbReference type="InterPro" id="IPR027268">
    <property type="entry name" value="Peptidase_M4/M1_CTD_sf"/>
</dbReference>
<feature type="signal peptide" evidence="9">
    <location>
        <begin position="1"/>
        <end position="26"/>
    </location>
</feature>
<dbReference type="InterPro" id="IPR050728">
    <property type="entry name" value="Zinc_Metalloprotease_M4"/>
</dbReference>
<feature type="domain" description="Peptidase M4 C-terminal" evidence="11">
    <location>
        <begin position="393"/>
        <end position="563"/>
    </location>
</feature>
<proteinExistence type="inferred from homology"/>
<keyword evidence="6 9" id="KW-0862">Zinc</keyword>
<dbReference type="AlphaFoldDB" id="A0A0K1JLT8"/>
<evidence type="ECO:0000256" key="8">
    <source>
        <dbReference type="PIRSR" id="PIRSR623612-1"/>
    </source>
</evidence>
<dbReference type="Pfam" id="PF01447">
    <property type="entry name" value="Peptidase_M4"/>
    <property type="match status" value="1"/>
</dbReference>
<keyword evidence="4 9" id="KW-0732">Signal</keyword>
<dbReference type="Gene3D" id="3.10.170.10">
    <property type="match status" value="1"/>
</dbReference>
<keyword evidence="9" id="KW-0964">Secreted</keyword>
<dbReference type="STRING" id="571913.VV02_20560"/>
<evidence type="ECO:0000313" key="14">
    <source>
        <dbReference type="Proteomes" id="UP000066480"/>
    </source>
</evidence>
<evidence type="ECO:0000256" key="6">
    <source>
        <dbReference type="ARBA" id="ARBA00022833"/>
    </source>
</evidence>
<feature type="active site" description="Proton donor" evidence="8">
    <location>
        <position position="470"/>
    </location>
</feature>
<dbReference type="GO" id="GO:0004222">
    <property type="term" value="F:metalloendopeptidase activity"/>
    <property type="evidence" value="ECO:0007669"/>
    <property type="project" value="UniProtKB-UniRule"/>
</dbReference>
<evidence type="ECO:0000256" key="3">
    <source>
        <dbReference type="ARBA" id="ARBA00022723"/>
    </source>
</evidence>
<feature type="chain" id="PRO_5023053822" description="Neutral metalloproteinase" evidence="9">
    <location>
        <begin position="27"/>
        <end position="564"/>
    </location>
</feature>
<dbReference type="InterPro" id="IPR011096">
    <property type="entry name" value="FTP_domain"/>
</dbReference>
<dbReference type="EMBL" id="CP011112">
    <property type="protein sequence ID" value="AKU17677.1"/>
    <property type="molecule type" value="Genomic_DNA"/>
</dbReference>
<dbReference type="EC" id="3.4.24.-" evidence="9"/>
<dbReference type="InterPro" id="IPR013856">
    <property type="entry name" value="Peptidase_M4_domain"/>
</dbReference>
<organism evidence="13 14">
    <name type="scientific">Luteipulveratus mongoliensis</name>
    <dbReference type="NCBI Taxonomy" id="571913"/>
    <lineage>
        <taxon>Bacteria</taxon>
        <taxon>Bacillati</taxon>
        <taxon>Actinomycetota</taxon>
        <taxon>Actinomycetes</taxon>
        <taxon>Micrococcales</taxon>
        <taxon>Dermacoccaceae</taxon>
        <taxon>Luteipulveratus</taxon>
    </lineage>
</organism>
<evidence type="ECO:0000259" key="10">
    <source>
        <dbReference type="Pfam" id="PF01447"/>
    </source>
</evidence>
<feature type="active site" evidence="8">
    <location>
        <position position="383"/>
    </location>
</feature>
<dbReference type="Proteomes" id="UP000066480">
    <property type="component" value="Chromosome"/>
</dbReference>
<comment type="subcellular location">
    <subcellularLocation>
        <location evidence="9">Secreted</location>
    </subcellularLocation>
</comment>
<comment type="cofactor">
    <cofactor evidence="9">
        <name>Zn(2+)</name>
        <dbReference type="ChEBI" id="CHEBI:29105"/>
    </cofactor>
</comment>
<dbReference type="InterPro" id="IPR001570">
    <property type="entry name" value="Peptidase_M4_C_domain"/>
</dbReference>
<evidence type="ECO:0000256" key="5">
    <source>
        <dbReference type="ARBA" id="ARBA00022801"/>
    </source>
</evidence>
<dbReference type="Pfam" id="PF07504">
    <property type="entry name" value="FTP"/>
    <property type="match status" value="1"/>
</dbReference>
<evidence type="ECO:0000259" key="11">
    <source>
        <dbReference type="Pfam" id="PF02868"/>
    </source>
</evidence>
<dbReference type="InterPro" id="IPR023612">
    <property type="entry name" value="Peptidase_M4"/>
</dbReference>
<feature type="domain" description="Peptidase M4" evidence="10">
    <location>
        <begin position="245"/>
        <end position="389"/>
    </location>
</feature>
<keyword evidence="7 9" id="KW-0482">Metalloprotease</keyword>
<evidence type="ECO:0000256" key="2">
    <source>
        <dbReference type="ARBA" id="ARBA00022670"/>
    </source>
</evidence>
<evidence type="ECO:0000256" key="4">
    <source>
        <dbReference type="ARBA" id="ARBA00022729"/>
    </source>
</evidence>
<dbReference type="RefSeq" id="WP_052594570.1">
    <property type="nucleotide sequence ID" value="NZ_CP011112.1"/>
</dbReference>
<dbReference type="OrthoDB" id="345880at2"/>
<dbReference type="PANTHER" id="PTHR33794:SF1">
    <property type="entry name" value="BACILLOLYSIN"/>
    <property type="match status" value="1"/>
</dbReference>
<dbReference type="Pfam" id="PF02868">
    <property type="entry name" value="Peptidase_M4_C"/>
    <property type="match status" value="1"/>
</dbReference>
<keyword evidence="2 9" id="KW-0645">Protease</keyword>
<comment type="similarity">
    <text evidence="1 9">Belongs to the peptidase M4 family.</text>
</comment>
<sequence length="564" mass="58309">MRKKHIALTGSAMIAIGSIAASPAMAAGATDGGHQTAQAVVSSYLKTHASDVKGAAGDGYQVVRTTTSKDGSSHVRYNRTFHGLPVVGGDFVVHSKGGKVTGSSVSQQAPITVGTTAKVAKATARTAAAAGAHNFNATGATQPMLVVDATGAKPALAWMTVVVGKQADGMTPSHKAVLVDAQSGKTIRSSEMVKSLMSAATSKAAMGAKAPKVTMTTARNLPGVSWASVSPATHGTGTATAGEEGTGKSLFLGEVKINTTSADGKFSMTDPDRGGNTACDMNNKGEGSDCTLFTDDDNAWGDGTNSDRASAGVDTYFGAATTWDYYKDAYGRNGIFDDGKGVPSRTHFDTGYVNAFWDGQQMTYGDGEGDAKPLVAIDVAGHEMSHGVAEALAKLGYEGDVGGINESNSDINGTMVEFKANSTEDKPDFLIGEEIDINGDGTPLRYMDKPSKDGASHDCWSADTANDDPHYTSGVGNHFFFLLANGSGENEWGNSETCDQSTITGIGQDKAAKIWYNAIKDYGTSDMSYADLRAGMIKAADAEYGADSTESKAVAAAWTAVSVS</sequence>
<name>A0A0K1JLT8_9MICO</name>
<dbReference type="CDD" id="cd09597">
    <property type="entry name" value="M4_TLP"/>
    <property type="match status" value="1"/>
</dbReference>
<gene>
    <name evidence="13" type="ORF">VV02_20560</name>
</gene>
<dbReference type="PRINTS" id="PR00730">
    <property type="entry name" value="THERMOLYSIN"/>
</dbReference>
<comment type="function">
    <text evidence="9">Extracellular zinc metalloprotease.</text>
</comment>
<keyword evidence="14" id="KW-1185">Reference proteome</keyword>
<evidence type="ECO:0000256" key="9">
    <source>
        <dbReference type="RuleBase" id="RU366073"/>
    </source>
</evidence>
<dbReference type="KEGG" id="lmoi:VV02_20560"/>
<dbReference type="GO" id="GO:0046872">
    <property type="term" value="F:metal ion binding"/>
    <property type="evidence" value="ECO:0007669"/>
    <property type="project" value="UniProtKB-UniRule"/>
</dbReference>
<evidence type="ECO:0000256" key="7">
    <source>
        <dbReference type="ARBA" id="ARBA00023049"/>
    </source>
</evidence>
<dbReference type="Gene3D" id="3.10.450.490">
    <property type="match status" value="1"/>
</dbReference>
<reference evidence="13 14" key="1">
    <citation type="submission" date="2015-03" db="EMBL/GenBank/DDBJ databases">
        <title>Luteipulveratus halotolerans sp. nov., a novel actinobacterium (Dermacoccaceae) from Sarawak, Malaysia.</title>
        <authorList>
            <person name="Juboi H."/>
            <person name="Basik A."/>
            <person name="Shamsul S.S."/>
            <person name="Arnold P."/>
            <person name="Schmitt E.K."/>
            <person name="Sanglier J.-J."/>
            <person name="Yeo T."/>
        </authorList>
    </citation>
    <scope>NUCLEOTIDE SEQUENCE [LARGE SCALE GENOMIC DNA]</scope>
    <source>
        <strain evidence="13 14">MN07-A0370</strain>
    </source>
</reference>
<keyword evidence="5 9" id="KW-0378">Hydrolase</keyword>
<evidence type="ECO:0000313" key="13">
    <source>
        <dbReference type="EMBL" id="AKU17677.1"/>
    </source>
</evidence>
<dbReference type="GO" id="GO:0006508">
    <property type="term" value="P:proteolysis"/>
    <property type="evidence" value="ECO:0007669"/>
    <property type="project" value="UniProtKB-KW"/>
</dbReference>
<dbReference type="Gene3D" id="1.10.390.10">
    <property type="entry name" value="Neutral Protease Domain 2"/>
    <property type="match status" value="1"/>
</dbReference>
<evidence type="ECO:0000259" key="12">
    <source>
        <dbReference type="Pfam" id="PF07504"/>
    </source>
</evidence>
<accession>A0A0K1JLT8</accession>
<dbReference type="SUPFAM" id="SSF55486">
    <property type="entry name" value="Metalloproteases ('zincins'), catalytic domain"/>
    <property type="match status" value="1"/>
</dbReference>
<dbReference type="PANTHER" id="PTHR33794">
    <property type="entry name" value="BACILLOLYSIN"/>
    <property type="match status" value="1"/>
</dbReference>
<evidence type="ECO:0000256" key="1">
    <source>
        <dbReference type="ARBA" id="ARBA00009388"/>
    </source>
</evidence>
<dbReference type="GO" id="GO:0005576">
    <property type="term" value="C:extracellular region"/>
    <property type="evidence" value="ECO:0007669"/>
    <property type="project" value="UniProtKB-SubCell"/>
</dbReference>
<keyword evidence="3" id="KW-0479">Metal-binding</keyword>
<dbReference type="PATRIC" id="fig|571913.6.peg.4169"/>